<organism evidence="2 3">
    <name type="scientific">Actinomadura miaoliensis</name>
    <dbReference type="NCBI Taxonomy" id="430685"/>
    <lineage>
        <taxon>Bacteria</taxon>
        <taxon>Bacillati</taxon>
        <taxon>Actinomycetota</taxon>
        <taxon>Actinomycetes</taxon>
        <taxon>Streptosporangiales</taxon>
        <taxon>Thermomonosporaceae</taxon>
        <taxon>Actinomadura</taxon>
    </lineage>
</organism>
<accession>A0ABP7VGC5</accession>
<protein>
    <recommendedName>
        <fullName evidence="4">DUF1440 domain-containing protein</fullName>
    </recommendedName>
</protein>
<feature type="transmembrane region" description="Helical" evidence="1">
    <location>
        <begin position="65"/>
        <end position="84"/>
    </location>
</feature>
<dbReference type="EMBL" id="BAAAZG010000011">
    <property type="protein sequence ID" value="GAA4066726.1"/>
    <property type="molecule type" value="Genomic_DNA"/>
</dbReference>
<evidence type="ECO:0000313" key="2">
    <source>
        <dbReference type="EMBL" id="GAA4066726.1"/>
    </source>
</evidence>
<feature type="transmembrane region" description="Helical" evidence="1">
    <location>
        <begin position="90"/>
        <end position="112"/>
    </location>
</feature>
<keyword evidence="3" id="KW-1185">Reference proteome</keyword>
<evidence type="ECO:0000256" key="1">
    <source>
        <dbReference type="SAM" id="Phobius"/>
    </source>
</evidence>
<keyword evidence="1" id="KW-1133">Transmembrane helix</keyword>
<keyword evidence="1" id="KW-0812">Transmembrane</keyword>
<evidence type="ECO:0008006" key="4">
    <source>
        <dbReference type="Google" id="ProtNLM"/>
    </source>
</evidence>
<dbReference type="RefSeq" id="WP_344944537.1">
    <property type="nucleotide sequence ID" value="NZ_BAAAZG010000011.1"/>
</dbReference>
<keyword evidence="1" id="KW-0472">Membrane</keyword>
<dbReference type="Proteomes" id="UP001500683">
    <property type="component" value="Unassembled WGS sequence"/>
</dbReference>
<sequence>MGTIVKGLIAGAVGTGALNVATYLDMAARARPASSTPEQVVQRLAEAADVGLGEGEQAENRKAGLGPLLGYATGLGAAVAYGPLARRLPWPVGVVALTALAMAGSNAPMAALGISDPRRWSATDWVSDLVPHLAYGIAAAAAFRRLG</sequence>
<comment type="caution">
    <text evidence="2">The sequence shown here is derived from an EMBL/GenBank/DDBJ whole genome shotgun (WGS) entry which is preliminary data.</text>
</comment>
<name>A0ABP7VGC5_9ACTN</name>
<evidence type="ECO:0000313" key="3">
    <source>
        <dbReference type="Proteomes" id="UP001500683"/>
    </source>
</evidence>
<proteinExistence type="predicted"/>
<reference evidence="3" key="1">
    <citation type="journal article" date="2019" name="Int. J. Syst. Evol. Microbiol.">
        <title>The Global Catalogue of Microorganisms (GCM) 10K type strain sequencing project: providing services to taxonomists for standard genome sequencing and annotation.</title>
        <authorList>
            <consortium name="The Broad Institute Genomics Platform"/>
            <consortium name="The Broad Institute Genome Sequencing Center for Infectious Disease"/>
            <person name="Wu L."/>
            <person name="Ma J."/>
        </authorList>
    </citation>
    <scope>NUCLEOTIDE SEQUENCE [LARGE SCALE GENOMIC DNA]</scope>
    <source>
        <strain evidence="3">JCM 16702</strain>
    </source>
</reference>
<gene>
    <name evidence="2" type="ORF">GCM10022214_21460</name>
</gene>